<protein>
    <submittedName>
        <fullName evidence="10">(Mediterranean fruit fly) hypothetical protein</fullName>
    </submittedName>
</protein>
<dbReference type="InterPro" id="IPR058568">
    <property type="entry name" value="Ig_TRAPPC9_Trs120_4th"/>
</dbReference>
<proteinExistence type="inferred from homology"/>
<comment type="caution">
    <text evidence="10">The sequence shown here is derived from an EMBL/GenBank/DDBJ whole genome shotgun (WGS) entry which is preliminary data.</text>
</comment>
<evidence type="ECO:0000313" key="11">
    <source>
        <dbReference type="Proteomes" id="UP000606786"/>
    </source>
</evidence>
<dbReference type="PANTHER" id="PTHR21512:SF5">
    <property type="entry name" value="TRAFFICKING PROTEIN PARTICLE COMPLEX SUBUNIT 9"/>
    <property type="match status" value="1"/>
</dbReference>
<dbReference type="InterPro" id="IPR058567">
    <property type="entry name" value="Ig_TRAPPC9_Trs120_3rd"/>
</dbReference>
<dbReference type="Pfam" id="PF26282">
    <property type="entry name" value="Ig_TRAPPC9-Trs120_3rd"/>
    <property type="match status" value="1"/>
</dbReference>
<evidence type="ECO:0000259" key="8">
    <source>
        <dbReference type="Pfam" id="PF26282"/>
    </source>
</evidence>
<evidence type="ECO:0000256" key="3">
    <source>
        <dbReference type="ARBA" id="ARBA00023034"/>
    </source>
</evidence>
<comment type="subcellular location">
    <subcellularLocation>
        <location evidence="1">Golgi apparatus</location>
    </subcellularLocation>
</comment>
<organism evidence="10 11">
    <name type="scientific">Ceratitis capitata</name>
    <name type="common">Mediterranean fruit fly</name>
    <name type="synonym">Tephritis capitata</name>
    <dbReference type="NCBI Taxonomy" id="7213"/>
    <lineage>
        <taxon>Eukaryota</taxon>
        <taxon>Metazoa</taxon>
        <taxon>Ecdysozoa</taxon>
        <taxon>Arthropoda</taxon>
        <taxon>Hexapoda</taxon>
        <taxon>Insecta</taxon>
        <taxon>Pterygota</taxon>
        <taxon>Neoptera</taxon>
        <taxon>Endopterygota</taxon>
        <taxon>Diptera</taxon>
        <taxon>Brachycera</taxon>
        <taxon>Muscomorpha</taxon>
        <taxon>Tephritoidea</taxon>
        <taxon>Tephritidae</taxon>
        <taxon>Ceratitis</taxon>
        <taxon>Ceratitis</taxon>
    </lineage>
</organism>
<comment type="similarity">
    <text evidence="2">Belongs to the NIBP family.</text>
</comment>
<dbReference type="GO" id="GO:0005802">
    <property type="term" value="C:trans-Golgi network"/>
    <property type="evidence" value="ECO:0007669"/>
    <property type="project" value="TreeGrafter"/>
</dbReference>
<keyword evidence="11" id="KW-1185">Reference proteome</keyword>
<keyword evidence="3" id="KW-0333">Golgi apparatus</keyword>
<feature type="domain" description="Trs120/TRAPPC9 fourth Ig-like" evidence="9">
    <location>
        <begin position="1187"/>
        <end position="1357"/>
    </location>
</feature>
<evidence type="ECO:0000256" key="4">
    <source>
        <dbReference type="SAM" id="MobiDB-lite"/>
    </source>
</evidence>
<feature type="domain" description="Trs120/TRAPPC9 TPR region" evidence="6">
    <location>
        <begin position="472"/>
        <end position="618"/>
    </location>
</feature>
<feature type="domain" description="Trs120/TRAPPC9 third Ig-like" evidence="8">
    <location>
        <begin position="1062"/>
        <end position="1180"/>
    </location>
</feature>
<dbReference type="OrthoDB" id="27962at2759"/>
<evidence type="ECO:0000313" key="10">
    <source>
        <dbReference type="EMBL" id="CAD7000072.1"/>
    </source>
</evidence>
<feature type="domain" description="Trs120/TRAPPC9 N-terminal" evidence="5">
    <location>
        <begin position="89"/>
        <end position="319"/>
    </location>
</feature>
<feature type="region of interest" description="Disordered" evidence="4">
    <location>
        <begin position="933"/>
        <end position="987"/>
    </location>
</feature>
<feature type="domain" description="Trs120/TRAPPC9 first Ig-like" evidence="7">
    <location>
        <begin position="655"/>
        <end position="769"/>
    </location>
</feature>
<feature type="compositionally biased region" description="Low complexity" evidence="4">
    <location>
        <begin position="389"/>
        <end position="410"/>
    </location>
</feature>
<evidence type="ECO:0000259" key="5">
    <source>
        <dbReference type="Pfam" id="PF08626"/>
    </source>
</evidence>
<feature type="region of interest" description="Disordered" evidence="4">
    <location>
        <begin position="389"/>
        <end position="414"/>
    </location>
</feature>
<dbReference type="InterPro" id="IPR058565">
    <property type="entry name" value="Ig_TRAPPC9_Trs120_1st"/>
</dbReference>
<dbReference type="InterPro" id="IPR058563">
    <property type="entry name" value="Trs120_TRAPPC9_N"/>
</dbReference>
<dbReference type="EMBL" id="CAJHJT010000012">
    <property type="protein sequence ID" value="CAD7000072.1"/>
    <property type="molecule type" value="Genomic_DNA"/>
</dbReference>
<dbReference type="InterPro" id="IPR058564">
    <property type="entry name" value="TPR_TRAPPC9_Trs120"/>
</dbReference>
<feature type="compositionally biased region" description="Polar residues" evidence="4">
    <location>
        <begin position="943"/>
        <end position="969"/>
    </location>
</feature>
<reference evidence="10" key="1">
    <citation type="submission" date="2020-11" db="EMBL/GenBank/DDBJ databases">
        <authorList>
            <person name="Whitehead M."/>
        </authorList>
    </citation>
    <scope>NUCLEOTIDE SEQUENCE</scope>
    <source>
        <strain evidence="10">EGII</strain>
    </source>
</reference>
<gene>
    <name evidence="10" type="ORF">CCAP1982_LOCUS8573</name>
</gene>
<dbReference type="Pfam" id="PF26251">
    <property type="entry name" value="TPR_TRAPPC9-Trs120"/>
    <property type="match status" value="1"/>
</dbReference>
<evidence type="ECO:0000259" key="6">
    <source>
        <dbReference type="Pfam" id="PF26251"/>
    </source>
</evidence>
<dbReference type="Pfam" id="PF26283">
    <property type="entry name" value="Ig_TRAPPC9-Trs120_4th"/>
    <property type="match status" value="1"/>
</dbReference>
<name>A0A811ULK8_CERCA</name>
<evidence type="ECO:0000259" key="9">
    <source>
        <dbReference type="Pfam" id="PF26283"/>
    </source>
</evidence>
<dbReference type="PANTHER" id="PTHR21512">
    <property type="entry name" value="TRAFFICKING PROTEIN PARTICLE COMPLEX SUBUNIT 9"/>
    <property type="match status" value="1"/>
</dbReference>
<dbReference type="KEGG" id="ccat:101457220"/>
<evidence type="ECO:0000259" key="7">
    <source>
        <dbReference type="Pfam" id="PF26254"/>
    </source>
</evidence>
<dbReference type="InterPro" id="IPR013935">
    <property type="entry name" value="Trs120_TRAPPC9"/>
</dbReference>
<sequence>MRANVSLMLSHGASETVMSRPDYEQNSLHHGCLLVLLRGVGPSKPRSLQKAFDKVRRVSNVKINDSSGITRDIWVRYIHDHPVENNDWGDFQTHRRLLGLVTIGKFENQTELNELCRQHESLKVRYSGTLYDSRAIFFGPTSANTTDNVNSAGGDQQHVDSRNNSSNINSNSVGIHCTRLQDEFTTPSNFKAQAYFYREQDSCSDLESHIAEFIHALFWVLESKRLDRSREKVEKISLLLAPKEKRDFVGMDMDSRMNRKRCVGRVMKNLADLSLQAGLVVEALGMYHSACDTLRAIGDSLWVGATEEGLCSASAILLYPHLRESDTLHRNTSLQDAGSSPLRNTPEKWRASDVTVKVHANEHQHNSQDDGPAVTQMASASSSCSSVSSLLTNSPTSGTPSSSSSTSTISAAQHGLRTAELPSNILKPDELHGYYRRAIINYSKYSHAAVIETEAALKAARICIEQNRPLDVAMFLQNILYLNVSMSEPERVKRFEVITDLYHQIGYRRKAAFFQRLAALKYVQQGNPNPDWSQTYRLMLESFPGYLLSLDPMEVIDNAAGWPTLQIDLLQGVIAAARRLGQSALATRHMTFLLQTQWAHMTPTEQSDMSVQLQNLSAQCEGSPVPLVLENGTVIPPANLTDLPYCVDLVVRDLPAHLRPQRIKIVKADSGPFLFTPIHLNSLDRREKKREKNKIAFLWVQNNLSEVTLRLRNPLPFELTVSDMRLLTNGIVFESLPQTVILQPHVPTTVTLHGTPIEVGQLEIQGYSTHALGVKSNCRLKNMRGRKFPPNYLVDVIPALPRISVKTSLPQTATFSQLASSDIVITSASLTLYNGESSTCIITITNDSALPVEHLEISINSNVEPEIQKKIFSIDEKALQTKLPIQPNSSIDFTVHIYGEADFICPIVSQRAASVHSSSTMTATLQADFAGGSGGGGAGPHSLQYSTLSSSGHASLPSRVSSPNQQQTAHNRRNDPNNLSFRSSTSGGTTSLAALSLPAGGAHGNSGQGYGQHVEAQFRIKYSGGEGMQEGYCRQCAISFNLELLPSAQITSWDVLPAEIPSQFYLVLDVSNLTAQEMSLNYTNNKSILIEAKESCRVPIPVDRCSLEQVVAAREAEYAENMEKDLCYRTQLLSFSDSISKLCSEHIAERVKISWLLTGTDIQGIASLHGIVLTSAMIDLTTVSPLQWTVSFQNTPVQPQSEIVCAAGQSAILNVSVCNQSAQPLRNLVLTIKFYQDYLNGMENYNLDTRVAISGSNRVSIPFLQKHAQIQHECTVIFFTPGRFKASIQCCSKPQVSAAAAAAVAVTTQSAVGAATQTSVDPNVPTLHINDIVGSAASYHEQQEHIWKFIPPIEVTVIEQ</sequence>
<accession>A0A811ULK8</accession>
<evidence type="ECO:0000256" key="2">
    <source>
        <dbReference type="ARBA" id="ARBA00008459"/>
    </source>
</evidence>
<dbReference type="Pfam" id="PF26254">
    <property type="entry name" value="Ig_TRAPPC9-Trs120_1st"/>
    <property type="match status" value="1"/>
</dbReference>
<evidence type="ECO:0000256" key="1">
    <source>
        <dbReference type="ARBA" id="ARBA00004555"/>
    </source>
</evidence>
<dbReference type="Proteomes" id="UP000606786">
    <property type="component" value="Unassembled WGS sequence"/>
</dbReference>
<dbReference type="Pfam" id="PF08626">
    <property type="entry name" value="TRAPPC9-Trs120"/>
    <property type="match status" value="1"/>
</dbReference>